<accession>A0A6M8J1N9</accession>
<dbReference type="PRINTS" id="PR00455">
    <property type="entry name" value="HTHTETR"/>
</dbReference>
<feature type="DNA-binding region" description="H-T-H motif" evidence="2">
    <location>
        <begin position="33"/>
        <end position="52"/>
    </location>
</feature>
<protein>
    <submittedName>
        <fullName evidence="4">TetR/AcrR family transcriptional regulator</fullName>
    </submittedName>
</protein>
<dbReference type="PANTHER" id="PTHR43479:SF11">
    <property type="entry name" value="ACREF_ENVCD OPERON REPRESSOR-RELATED"/>
    <property type="match status" value="1"/>
</dbReference>
<evidence type="ECO:0000313" key="4">
    <source>
        <dbReference type="EMBL" id="QKF07454.1"/>
    </source>
</evidence>
<sequence>MKPVRSAKSQRTRQNLLSAALRVIGREGYTAATVDQIVREAGVSKGVAYYHFKSKEEIGASILAEKTDQIHDRLAVCAEEGRAPDETLHLMLTTFTELAFHDLVFTRFLMNELWREGRIWSDDLRRKMGLISTLIAEQIERGQRSGLFRPQLDARFLATGMIGLVITNAMRVADPEAEHPMSEDAFCAQVALLFRQALLTENRASEGASPTLPSSRLAR</sequence>
<organism evidence="4 5">
    <name type="scientific">Berryella wangjianweii</name>
    <dbReference type="NCBI Taxonomy" id="2734634"/>
    <lineage>
        <taxon>Bacteria</taxon>
        <taxon>Bacillati</taxon>
        <taxon>Actinomycetota</taxon>
        <taxon>Coriobacteriia</taxon>
        <taxon>Eggerthellales</taxon>
        <taxon>Eggerthellaceae</taxon>
        <taxon>Berryella</taxon>
    </lineage>
</organism>
<dbReference type="InterPro" id="IPR050624">
    <property type="entry name" value="HTH-type_Tx_Regulator"/>
</dbReference>
<gene>
    <name evidence="4" type="ORF">HLV38_04450</name>
</gene>
<dbReference type="Pfam" id="PF00440">
    <property type="entry name" value="TetR_N"/>
    <property type="match status" value="1"/>
</dbReference>
<dbReference type="Gene3D" id="1.10.357.10">
    <property type="entry name" value="Tetracycline Repressor, domain 2"/>
    <property type="match status" value="1"/>
</dbReference>
<dbReference type="Gene3D" id="1.10.10.60">
    <property type="entry name" value="Homeodomain-like"/>
    <property type="match status" value="1"/>
</dbReference>
<evidence type="ECO:0000259" key="3">
    <source>
        <dbReference type="PROSITE" id="PS50977"/>
    </source>
</evidence>
<dbReference type="InterPro" id="IPR036271">
    <property type="entry name" value="Tet_transcr_reg_TetR-rel_C_sf"/>
</dbReference>
<evidence type="ECO:0000256" key="1">
    <source>
        <dbReference type="ARBA" id="ARBA00023125"/>
    </source>
</evidence>
<name>A0A6M8J1N9_9ACTN</name>
<dbReference type="InterPro" id="IPR009057">
    <property type="entry name" value="Homeodomain-like_sf"/>
</dbReference>
<keyword evidence="5" id="KW-1185">Reference proteome</keyword>
<keyword evidence="1 2" id="KW-0238">DNA-binding</keyword>
<dbReference type="SUPFAM" id="SSF48498">
    <property type="entry name" value="Tetracyclin repressor-like, C-terminal domain"/>
    <property type="match status" value="1"/>
</dbReference>
<dbReference type="InterPro" id="IPR001647">
    <property type="entry name" value="HTH_TetR"/>
</dbReference>
<feature type="domain" description="HTH tetR-type" evidence="3">
    <location>
        <begin position="10"/>
        <end position="70"/>
    </location>
</feature>
<evidence type="ECO:0000313" key="5">
    <source>
        <dbReference type="Proteomes" id="UP000503297"/>
    </source>
</evidence>
<proteinExistence type="predicted"/>
<evidence type="ECO:0000256" key="2">
    <source>
        <dbReference type="PROSITE-ProRule" id="PRU00335"/>
    </source>
</evidence>
<dbReference type="AlphaFoldDB" id="A0A6M8J1N9"/>
<dbReference type="SUPFAM" id="SSF46689">
    <property type="entry name" value="Homeodomain-like"/>
    <property type="match status" value="1"/>
</dbReference>
<dbReference type="GO" id="GO:0003677">
    <property type="term" value="F:DNA binding"/>
    <property type="evidence" value="ECO:0007669"/>
    <property type="project" value="UniProtKB-UniRule"/>
</dbReference>
<dbReference type="PROSITE" id="PS50977">
    <property type="entry name" value="HTH_TETR_2"/>
    <property type="match status" value="1"/>
</dbReference>
<dbReference type="PANTHER" id="PTHR43479">
    <property type="entry name" value="ACREF/ENVCD OPERON REPRESSOR-RELATED"/>
    <property type="match status" value="1"/>
</dbReference>
<dbReference type="KEGG" id="bwa:HLV38_04450"/>
<dbReference type="RefSeq" id="WP_173164584.1">
    <property type="nucleotide sequence ID" value="NZ_CP053716.1"/>
</dbReference>
<reference evidence="5" key="1">
    <citation type="submission" date="2020-05" db="EMBL/GenBank/DDBJ databases">
        <title>Novel species in genus Nocardioides.</title>
        <authorList>
            <person name="Zhang G."/>
        </authorList>
    </citation>
    <scope>NUCLEOTIDE SEQUENCE [LARGE SCALE GENOMIC DNA]</scope>
    <source>
        <strain evidence="5">zg-1050</strain>
    </source>
</reference>
<dbReference type="Proteomes" id="UP000503297">
    <property type="component" value="Chromosome"/>
</dbReference>
<dbReference type="InterPro" id="IPR023772">
    <property type="entry name" value="DNA-bd_HTH_TetR-type_CS"/>
</dbReference>
<dbReference type="EMBL" id="CP053716">
    <property type="protein sequence ID" value="QKF07454.1"/>
    <property type="molecule type" value="Genomic_DNA"/>
</dbReference>
<dbReference type="PROSITE" id="PS01081">
    <property type="entry name" value="HTH_TETR_1"/>
    <property type="match status" value="1"/>
</dbReference>